<evidence type="ECO:0000313" key="1">
    <source>
        <dbReference type="EMBL" id="KAJ9067981.1"/>
    </source>
</evidence>
<evidence type="ECO:0000313" key="2">
    <source>
        <dbReference type="Proteomes" id="UP001165960"/>
    </source>
</evidence>
<organism evidence="1 2">
    <name type="scientific">Entomophthora muscae</name>
    <dbReference type="NCBI Taxonomy" id="34485"/>
    <lineage>
        <taxon>Eukaryota</taxon>
        <taxon>Fungi</taxon>
        <taxon>Fungi incertae sedis</taxon>
        <taxon>Zoopagomycota</taxon>
        <taxon>Entomophthoromycotina</taxon>
        <taxon>Entomophthoromycetes</taxon>
        <taxon>Entomophthorales</taxon>
        <taxon>Entomophthoraceae</taxon>
        <taxon>Entomophthora</taxon>
    </lineage>
</organism>
<accession>A0ACC2T041</accession>
<gene>
    <name evidence="1" type="ORF">DSO57_1033359</name>
</gene>
<reference evidence="1" key="1">
    <citation type="submission" date="2022-04" db="EMBL/GenBank/DDBJ databases">
        <title>Genome of the entomopathogenic fungus Entomophthora muscae.</title>
        <authorList>
            <person name="Elya C."/>
            <person name="Lovett B.R."/>
            <person name="Lee E."/>
            <person name="Macias A.M."/>
            <person name="Hajek A.E."/>
            <person name="De Bivort B.L."/>
            <person name="Kasson M.T."/>
            <person name="De Fine Licht H.H."/>
            <person name="Stajich J.E."/>
        </authorList>
    </citation>
    <scope>NUCLEOTIDE SEQUENCE</scope>
    <source>
        <strain evidence="1">Berkeley</strain>
    </source>
</reference>
<dbReference type="EMBL" id="QTSX02003812">
    <property type="protein sequence ID" value="KAJ9067981.1"/>
    <property type="molecule type" value="Genomic_DNA"/>
</dbReference>
<dbReference type="Proteomes" id="UP001165960">
    <property type="component" value="Unassembled WGS sequence"/>
</dbReference>
<protein>
    <submittedName>
        <fullName evidence="1">Uncharacterized protein</fullName>
    </submittedName>
</protein>
<proteinExistence type="predicted"/>
<name>A0ACC2T041_9FUNG</name>
<keyword evidence="2" id="KW-1185">Reference proteome</keyword>
<sequence length="103" mass="11564">MLTADALSRLYNKHILCTDGDPDWPMLIMGNLQEGFPPGTPMNIQEKVLKNKYLFKNIYSTLHQTLPNGDTVPVKIDNFSPLKPRPRSGIQTLVLDPYGPLSL</sequence>
<comment type="caution">
    <text evidence="1">The sequence shown here is derived from an EMBL/GenBank/DDBJ whole genome shotgun (WGS) entry which is preliminary data.</text>
</comment>